<comment type="similarity">
    <text evidence="1 3">Belongs to the enoyl-CoA hydratase/isomerase family.</text>
</comment>
<dbReference type="InterPro" id="IPR001753">
    <property type="entry name" value="Enoyl-CoA_hydra/iso"/>
</dbReference>
<dbReference type="PROSITE" id="PS00166">
    <property type="entry name" value="ENOYL_COA_HYDRATASE"/>
    <property type="match status" value="1"/>
</dbReference>
<dbReference type="GO" id="GO:0006635">
    <property type="term" value="P:fatty acid beta-oxidation"/>
    <property type="evidence" value="ECO:0007669"/>
    <property type="project" value="TreeGrafter"/>
</dbReference>
<keyword evidence="5" id="KW-1185">Reference proteome</keyword>
<dbReference type="CDD" id="cd06558">
    <property type="entry name" value="crotonase-like"/>
    <property type="match status" value="1"/>
</dbReference>
<keyword evidence="2" id="KW-0456">Lyase</keyword>
<evidence type="ECO:0000313" key="5">
    <source>
        <dbReference type="Proteomes" id="UP001166304"/>
    </source>
</evidence>
<dbReference type="Proteomes" id="UP001166304">
    <property type="component" value="Unassembled WGS sequence"/>
</dbReference>
<evidence type="ECO:0000256" key="3">
    <source>
        <dbReference type="RuleBase" id="RU003707"/>
    </source>
</evidence>
<reference evidence="4" key="1">
    <citation type="submission" date="2021-06" db="EMBL/GenBank/DDBJ databases">
        <title>New haloarchaea isolates fom saline soil.</title>
        <authorList>
            <person name="Duran-Viseras A."/>
            <person name="Sanchez-Porro C.S."/>
            <person name="Ventosa A."/>
        </authorList>
    </citation>
    <scope>NUCLEOTIDE SEQUENCE</scope>
    <source>
        <strain evidence="4">JCM 18369</strain>
    </source>
</reference>
<dbReference type="AlphaFoldDB" id="A0AA41G2E6"/>
<dbReference type="RefSeq" id="WP_174242989.1">
    <property type="nucleotide sequence ID" value="NZ_JAHQXE010000004.1"/>
</dbReference>
<dbReference type="InterPro" id="IPR029045">
    <property type="entry name" value="ClpP/crotonase-like_dom_sf"/>
</dbReference>
<dbReference type="Gene3D" id="1.10.12.10">
    <property type="entry name" value="Lyase 2-enoyl-coa Hydratase, Chain A, domain 2"/>
    <property type="match status" value="1"/>
</dbReference>
<dbReference type="InterPro" id="IPR014748">
    <property type="entry name" value="Enoyl-CoA_hydra_C"/>
</dbReference>
<dbReference type="EMBL" id="JAHQXE010000004">
    <property type="protein sequence ID" value="MBV0902910.1"/>
    <property type="molecule type" value="Genomic_DNA"/>
</dbReference>
<evidence type="ECO:0000313" key="4">
    <source>
        <dbReference type="EMBL" id="MBV0902910.1"/>
    </source>
</evidence>
<evidence type="ECO:0000256" key="2">
    <source>
        <dbReference type="ARBA" id="ARBA00023239"/>
    </source>
</evidence>
<dbReference type="PANTHER" id="PTHR11941:SF133">
    <property type="entry name" value="1,2-EPOXYPHENYLACETYL-COA ISOMERASE"/>
    <property type="match status" value="1"/>
</dbReference>
<organism evidence="4 5">
    <name type="scientific">Haloarcula salina</name>
    <dbReference type="NCBI Taxonomy" id="1429914"/>
    <lineage>
        <taxon>Archaea</taxon>
        <taxon>Methanobacteriati</taxon>
        <taxon>Methanobacteriota</taxon>
        <taxon>Stenosarchaea group</taxon>
        <taxon>Halobacteria</taxon>
        <taxon>Halobacteriales</taxon>
        <taxon>Haloarculaceae</taxon>
        <taxon>Haloarcula</taxon>
    </lineage>
</organism>
<dbReference type="Pfam" id="PF00378">
    <property type="entry name" value="ECH_1"/>
    <property type="match status" value="1"/>
</dbReference>
<gene>
    <name evidence="4" type="ORF">KTS37_14035</name>
</gene>
<accession>A0AA41G2E6</accession>
<sequence>MTVTGTQLDGETRRYHEEVYADIDADRGVAWLVMESDDDGVNSFTATSVDALTDAVTELRSEIDCLVLFGQGNFSVGADLTDVQDTPQELRPPKIDNTAAASNRFIQALRSLDAPVIAAVEGIAAGGGLGFALACDMVAMHDEARLDTAYARIGLTPDNATPFFLTRAVGPYQARDLLFDPRPISATEADSLGIADRVFDGSPAAFREEITELAGRLAAGPTDVYGKIKTLVDSAFHSQLDEHLELEREMIRAASESDTFDEGLNAFVEKRDPEWD</sequence>
<dbReference type="InterPro" id="IPR018376">
    <property type="entry name" value="Enoyl-CoA_hyd/isom_CS"/>
</dbReference>
<name>A0AA41G2E6_9EURY</name>
<comment type="caution">
    <text evidence="4">The sequence shown here is derived from an EMBL/GenBank/DDBJ whole genome shotgun (WGS) entry which is preliminary data.</text>
</comment>
<dbReference type="PANTHER" id="PTHR11941">
    <property type="entry name" value="ENOYL-COA HYDRATASE-RELATED"/>
    <property type="match status" value="1"/>
</dbReference>
<protein>
    <submittedName>
        <fullName evidence="4">Enoyl-CoA hydratase/isomerase family protein</fullName>
    </submittedName>
</protein>
<evidence type="ECO:0000256" key="1">
    <source>
        <dbReference type="ARBA" id="ARBA00005254"/>
    </source>
</evidence>
<dbReference type="SUPFAM" id="SSF52096">
    <property type="entry name" value="ClpP/crotonase"/>
    <property type="match status" value="1"/>
</dbReference>
<dbReference type="GO" id="GO:0016829">
    <property type="term" value="F:lyase activity"/>
    <property type="evidence" value="ECO:0007669"/>
    <property type="project" value="UniProtKB-KW"/>
</dbReference>
<dbReference type="Gene3D" id="3.90.226.10">
    <property type="entry name" value="2-enoyl-CoA Hydratase, Chain A, domain 1"/>
    <property type="match status" value="1"/>
</dbReference>
<proteinExistence type="inferred from homology"/>